<feature type="transmembrane region" description="Helical" evidence="1">
    <location>
        <begin position="136"/>
        <end position="155"/>
    </location>
</feature>
<dbReference type="AlphaFoldDB" id="K0K122"/>
<dbReference type="BioCyc" id="SESP1179773:BN6_RS23030-MONOMER"/>
<proteinExistence type="predicted"/>
<dbReference type="InterPro" id="IPR025495">
    <property type="entry name" value="DUF4386"/>
</dbReference>
<protein>
    <submittedName>
        <fullName evidence="2">Uncharacterized protein</fullName>
    </submittedName>
</protein>
<evidence type="ECO:0000256" key="1">
    <source>
        <dbReference type="SAM" id="Phobius"/>
    </source>
</evidence>
<feature type="transmembrane region" description="Helical" evidence="1">
    <location>
        <begin position="54"/>
        <end position="76"/>
    </location>
</feature>
<reference evidence="2 3" key="1">
    <citation type="journal article" date="2012" name="BMC Genomics">
        <title>Complete genome sequence of Saccharothrix espanaensis DSM 44229T and comparison to the other completely sequenced Pseudonocardiaceae.</title>
        <authorList>
            <person name="Strobel T."/>
            <person name="Al-Dilaimi A."/>
            <person name="Blom J."/>
            <person name="Gessner A."/>
            <person name="Kalinowski J."/>
            <person name="Luzhetska M."/>
            <person name="Puhler A."/>
            <person name="Szczepanowski R."/>
            <person name="Bechthold A."/>
            <person name="Ruckert C."/>
        </authorList>
    </citation>
    <scope>NUCLEOTIDE SEQUENCE [LARGE SCALE GENOMIC DNA]</scope>
    <source>
        <strain evidence="3">ATCC 51144 / DSM 44229 / JCM 9112 / NBRC 15066 / NRRL 15764</strain>
    </source>
</reference>
<keyword evidence="1" id="KW-0472">Membrane</keyword>
<feature type="transmembrane region" description="Helical" evidence="1">
    <location>
        <begin position="83"/>
        <end position="104"/>
    </location>
</feature>
<dbReference type="KEGG" id="sesp:BN6_47610"/>
<dbReference type="Proteomes" id="UP000006281">
    <property type="component" value="Chromosome"/>
</dbReference>
<sequence>MRTPRTLARVTGVLYLLVAVFTGFAGVVNTSVVVEGDAAATADNIRASAGLYRLGFVSELVGAVAFLLTGMALYLLLRHVDRFVAAALVVFVAVGVALQTLNLLNQKTALTLAVGGADAGSDRLTALFAEMQRDGYLIAQTYFGLWLLPLGYLVLKSDYFPRPLGVLLMAGCCGHLVDVFGRFLAPGFGAAVSPFALAAAAVAELSFIGWLLIKAVPGSPVPD</sequence>
<organism evidence="2 3">
    <name type="scientific">Saccharothrix espanaensis (strain ATCC 51144 / DSM 44229 / JCM 9112 / NBRC 15066 / NRRL 15764)</name>
    <dbReference type="NCBI Taxonomy" id="1179773"/>
    <lineage>
        <taxon>Bacteria</taxon>
        <taxon>Bacillati</taxon>
        <taxon>Actinomycetota</taxon>
        <taxon>Actinomycetes</taxon>
        <taxon>Pseudonocardiales</taxon>
        <taxon>Pseudonocardiaceae</taxon>
        <taxon>Saccharothrix</taxon>
    </lineage>
</organism>
<dbReference type="OrthoDB" id="1160166at2"/>
<keyword evidence="1" id="KW-1133">Transmembrane helix</keyword>
<dbReference type="HOGENOM" id="CLU_098561_1_1_11"/>
<keyword evidence="3" id="KW-1185">Reference proteome</keyword>
<feature type="transmembrane region" description="Helical" evidence="1">
    <location>
        <begin position="12"/>
        <end position="34"/>
    </location>
</feature>
<evidence type="ECO:0000313" key="3">
    <source>
        <dbReference type="Proteomes" id="UP000006281"/>
    </source>
</evidence>
<dbReference type="STRING" id="1179773.BN6_47610"/>
<gene>
    <name evidence="2" type="ordered locus">BN6_47610</name>
</gene>
<dbReference type="eggNOG" id="ENOG502ZF5I">
    <property type="taxonomic scope" value="Bacteria"/>
</dbReference>
<dbReference type="PATRIC" id="fig|1179773.3.peg.4769"/>
<name>K0K122_SACES</name>
<accession>K0K122</accession>
<evidence type="ECO:0000313" key="2">
    <source>
        <dbReference type="EMBL" id="CCH32036.1"/>
    </source>
</evidence>
<dbReference type="Pfam" id="PF14329">
    <property type="entry name" value="DUF4386"/>
    <property type="match status" value="1"/>
</dbReference>
<feature type="transmembrane region" description="Helical" evidence="1">
    <location>
        <begin position="164"/>
        <end position="185"/>
    </location>
</feature>
<keyword evidence="1" id="KW-0812">Transmembrane</keyword>
<feature type="transmembrane region" description="Helical" evidence="1">
    <location>
        <begin position="191"/>
        <end position="213"/>
    </location>
</feature>
<dbReference type="RefSeq" id="WP_015102148.1">
    <property type="nucleotide sequence ID" value="NC_019673.1"/>
</dbReference>
<dbReference type="EMBL" id="HE804045">
    <property type="protein sequence ID" value="CCH32036.1"/>
    <property type="molecule type" value="Genomic_DNA"/>
</dbReference>